<accession>A0A3Q7IG89</accession>
<dbReference type="AlphaFoldDB" id="A0A3Q7IG89"/>
<organism evidence="2">
    <name type="scientific">Solanum lycopersicum</name>
    <name type="common">Tomato</name>
    <name type="synonym">Lycopersicon esculentum</name>
    <dbReference type="NCBI Taxonomy" id="4081"/>
    <lineage>
        <taxon>Eukaryota</taxon>
        <taxon>Viridiplantae</taxon>
        <taxon>Streptophyta</taxon>
        <taxon>Embryophyta</taxon>
        <taxon>Tracheophyta</taxon>
        <taxon>Spermatophyta</taxon>
        <taxon>Magnoliopsida</taxon>
        <taxon>eudicotyledons</taxon>
        <taxon>Gunneridae</taxon>
        <taxon>Pentapetalae</taxon>
        <taxon>asterids</taxon>
        <taxon>lamiids</taxon>
        <taxon>Solanales</taxon>
        <taxon>Solanaceae</taxon>
        <taxon>Solanoideae</taxon>
        <taxon>Solaneae</taxon>
        <taxon>Solanum</taxon>
        <taxon>Solanum subgen. Lycopersicon</taxon>
    </lineage>
</organism>
<evidence type="ECO:0000313" key="2">
    <source>
        <dbReference type="EnsemblPlants" id="Solyc10g050905.1.1"/>
    </source>
</evidence>
<reference evidence="2" key="2">
    <citation type="submission" date="2019-01" db="UniProtKB">
        <authorList>
            <consortium name="EnsemblPlants"/>
        </authorList>
    </citation>
    <scope>IDENTIFICATION</scope>
    <source>
        <strain evidence="2">cv. Heinz 1706</strain>
    </source>
</reference>
<proteinExistence type="predicted"/>
<dbReference type="InParanoid" id="A0A3Q7IG89"/>
<name>A0A3Q7IG89_SOLLC</name>
<sequence>MPSPRKKPRRVSNEGKRNGKARKIKPRSLSSDIAARKNRPWNNGKVKVVLCISSSCPVAAHNKLLLKSLWLVRLLEDLSVHPSLPVSPNSGPAHRNILGTLGLLSAPSTPKGGIEQQYDNDKADTNKVIL</sequence>
<evidence type="ECO:0000313" key="3">
    <source>
        <dbReference type="Proteomes" id="UP000004994"/>
    </source>
</evidence>
<feature type="compositionally biased region" description="Basic residues" evidence="1">
    <location>
        <begin position="1"/>
        <end position="10"/>
    </location>
</feature>
<dbReference type="Proteomes" id="UP000004994">
    <property type="component" value="Chromosome 10"/>
</dbReference>
<keyword evidence="3" id="KW-1185">Reference proteome</keyword>
<evidence type="ECO:0000256" key="1">
    <source>
        <dbReference type="SAM" id="MobiDB-lite"/>
    </source>
</evidence>
<dbReference type="Gramene" id="Solyc10g050905.1.1">
    <property type="protein sequence ID" value="Solyc10g050905.1.1"/>
    <property type="gene ID" value="Solyc10g050905.1"/>
</dbReference>
<protein>
    <submittedName>
        <fullName evidence="2">Uncharacterized protein</fullName>
    </submittedName>
</protein>
<dbReference type="EnsemblPlants" id="Solyc10g050905.1.1">
    <property type="protein sequence ID" value="Solyc10g050905.1.1"/>
    <property type="gene ID" value="Solyc10g050905.1"/>
</dbReference>
<feature type="region of interest" description="Disordered" evidence="1">
    <location>
        <begin position="1"/>
        <end position="37"/>
    </location>
</feature>
<reference evidence="2" key="1">
    <citation type="journal article" date="2012" name="Nature">
        <title>The tomato genome sequence provides insights into fleshy fruit evolution.</title>
        <authorList>
            <consortium name="Tomato Genome Consortium"/>
        </authorList>
    </citation>
    <scope>NUCLEOTIDE SEQUENCE [LARGE SCALE GENOMIC DNA]</scope>
    <source>
        <strain evidence="2">cv. Heinz 1706</strain>
    </source>
</reference>